<evidence type="ECO:0000256" key="6">
    <source>
        <dbReference type="SAM" id="Phobius"/>
    </source>
</evidence>
<evidence type="ECO:0000256" key="3">
    <source>
        <dbReference type="ARBA" id="ARBA00022692"/>
    </source>
</evidence>
<dbReference type="GO" id="GO:0005886">
    <property type="term" value="C:plasma membrane"/>
    <property type="evidence" value="ECO:0007669"/>
    <property type="project" value="UniProtKB-SubCell"/>
</dbReference>
<feature type="transmembrane region" description="Helical" evidence="6">
    <location>
        <begin position="166"/>
        <end position="190"/>
    </location>
</feature>
<proteinExistence type="predicted"/>
<dbReference type="AlphaFoldDB" id="X1SZI3"/>
<accession>X1SZI3</accession>
<dbReference type="Gene3D" id="1.20.1640.10">
    <property type="entry name" value="Multidrug efflux transporter AcrB transmembrane domain"/>
    <property type="match status" value="1"/>
</dbReference>
<dbReference type="Pfam" id="PF03176">
    <property type="entry name" value="MMPL"/>
    <property type="match status" value="1"/>
</dbReference>
<name>X1SZI3_9ZZZZ</name>
<dbReference type="EMBL" id="BARW01022343">
    <property type="protein sequence ID" value="GAI98363.1"/>
    <property type="molecule type" value="Genomic_DNA"/>
</dbReference>
<feature type="transmembrane region" description="Helical" evidence="6">
    <location>
        <begin position="197"/>
        <end position="216"/>
    </location>
</feature>
<evidence type="ECO:0000256" key="5">
    <source>
        <dbReference type="ARBA" id="ARBA00023136"/>
    </source>
</evidence>
<keyword evidence="5 6" id="KW-0472">Membrane</keyword>
<keyword evidence="3 6" id="KW-0812">Transmembrane</keyword>
<feature type="non-terminal residue" evidence="8">
    <location>
        <position position="267"/>
    </location>
</feature>
<dbReference type="InterPro" id="IPR050545">
    <property type="entry name" value="Mycobact_MmpL"/>
</dbReference>
<sequence>MTLRPDARTINALPANSPATVALEHCNTSLGGIAFIRVVGDFSATKKKADFNVIQLIDQIDGFVSGEPLLRHPLSIKNLLDSFGKRAPATQMEFIKLLPPDLRKTFFDQASDQIQIYIRTQDLGTAAYTPVFRRLNRKLLDLEQATPGLNLELTGIPITSAQDVTLIVYDLVASLGTASLVILIVMICFYRSWRIGIVTLIPNLLPLALTGTLLVATGQNLAIVSVCALAVCIGIAVDDSIHFLTRFRQELESGSDVDAAIRATFFG</sequence>
<dbReference type="SUPFAM" id="SSF82866">
    <property type="entry name" value="Multidrug efflux transporter AcrB transmembrane domain"/>
    <property type="match status" value="1"/>
</dbReference>
<comment type="caution">
    <text evidence="8">The sequence shown here is derived from an EMBL/GenBank/DDBJ whole genome shotgun (WGS) entry which is preliminary data.</text>
</comment>
<dbReference type="InterPro" id="IPR004869">
    <property type="entry name" value="MMPL_dom"/>
</dbReference>
<evidence type="ECO:0000256" key="4">
    <source>
        <dbReference type="ARBA" id="ARBA00022989"/>
    </source>
</evidence>
<feature type="domain" description="Membrane transport protein MMPL" evidence="7">
    <location>
        <begin position="141"/>
        <end position="264"/>
    </location>
</feature>
<organism evidence="8">
    <name type="scientific">marine sediment metagenome</name>
    <dbReference type="NCBI Taxonomy" id="412755"/>
    <lineage>
        <taxon>unclassified sequences</taxon>
        <taxon>metagenomes</taxon>
        <taxon>ecological metagenomes</taxon>
    </lineage>
</organism>
<protein>
    <recommendedName>
        <fullName evidence="7">Membrane transport protein MMPL domain-containing protein</fullName>
    </recommendedName>
</protein>
<dbReference type="PANTHER" id="PTHR33406">
    <property type="entry name" value="MEMBRANE PROTEIN MJ1562-RELATED"/>
    <property type="match status" value="1"/>
</dbReference>
<gene>
    <name evidence="8" type="ORF">S12H4_37320</name>
</gene>
<feature type="transmembrane region" description="Helical" evidence="6">
    <location>
        <begin position="222"/>
        <end position="241"/>
    </location>
</feature>
<evidence type="ECO:0000313" key="8">
    <source>
        <dbReference type="EMBL" id="GAI98363.1"/>
    </source>
</evidence>
<evidence type="ECO:0000259" key="7">
    <source>
        <dbReference type="Pfam" id="PF03176"/>
    </source>
</evidence>
<comment type="subcellular location">
    <subcellularLocation>
        <location evidence="1">Cell membrane</location>
        <topology evidence="1">Multi-pass membrane protein</topology>
    </subcellularLocation>
</comment>
<keyword evidence="2" id="KW-1003">Cell membrane</keyword>
<evidence type="ECO:0000256" key="2">
    <source>
        <dbReference type="ARBA" id="ARBA00022475"/>
    </source>
</evidence>
<dbReference type="PANTHER" id="PTHR33406:SF12">
    <property type="entry name" value="BLR2997 PROTEIN"/>
    <property type="match status" value="1"/>
</dbReference>
<reference evidence="8" key="1">
    <citation type="journal article" date="2014" name="Front. Microbiol.">
        <title>High frequency of phylogenetically diverse reductive dehalogenase-homologous genes in deep subseafloor sedimentary metagenomes.</title>
        <authorList>
            <person name="Kawai M."/>
            <person name="Futagami T."/>
            <person name="Toyoda A."/>
            <person name="Takaki Y."/>
            <person name="Nishi S."/>
            <person name="Hori S."/>
            <person name="Arai W."/>
            <person name="Tsubouchi T."/>
            <person name="Morono Y."/>
            <person name="Uchiyama I."/>
            <person name="Ito T."/>
            <person name="Fujiyama A."/>
            <person name="Inagaki F."/>
            <person name="Takami H."/>
        </authorList>
    </citation>
    <scope>NUCLEOTIDE SEQUENCE</scope>
    <source>
        <strain evidence="8">Expedition CK06-06</strain>
    </source>
</reference>
<evidence type="ECO:0000256" key="1">
    <source>
        <dbReference type="ARBA" id="ARBA00004651"/>
    </source>
</evidence>
<keyword evidence="4 6" id="KW-1133">Transmembrane helix</keyword>